<evidence type="ECO:0000256" key="5">
    <source>
        <dbReference type="ARBA" id="ARBA00023077"/>
    </source>
</evidence>
<dbReference type="AlphaFoldDB" id="A0AAJ5WWM0"/>
<evidence type="ECO:0000256" key="6">
    <source>
        <dbReference type="ARBA" id="ARBA00023136"/>
    </source>
</evidence>
<evidence type="ECO:0000256" key="1">
    <source>
        <dbReference type="ARBA" id="ARBA00004571"/>
    </source>
</evidence>
<comment type="similarity">
    <text evidence="8 9">Belongs to the TonB-dependent receptor family.</text>
</comment>
<keyword evidence="3 8" id="KW-1134">Transmembrane beta strand</keyword>
<dbReference type="SUPFAM" id="SSF56935">
    <property type="entry name" value="Porins"/>
    <property type="match status" value="1"/>
</dbReference>
<evidence type="ECO:0000256" key="4">
    <source>
        <dbReference type="ARBA" id="ARBA00022692"/>
    </source>
</evidence>
<dbReference type="InterPro" id="IPR012910">
    <property type="entry name" value="Plug_dom"/>
</dbReference>
<feature type="compositionally biased region" description="Polar residues" evidence="10">
    <location>
        <begin position="11"/>
        <end position="22"/>
    </location>
</feature>
<keyword evidence="2 8" id="KW-0813">Transport</keyword>
<evidence type="ECO:0000259" key="11">
    <source>
        <dbReference type="Pfam" id="PF00593"/>
    </source>
</evidence>
<keyword evidence="7 8" id="KW-0998">Cell outer membrane</keyword>
<dbReference type="InterPro" id="IPR039426">
    <property type="entry name" value="TonB-dep_rcpt-like"/>
</dbReference>
<dbReference type="GO" id="GO:0009279">
    <property type="term" value="C:cell outer membrane"/>
    <property type="evidence" value="ECO:0007669"/>
    <property type="project" value="UniProtKB-SubCell"/>
</dbReference>
<dbReference type="PANTHER" id="PTHR47234:SF2">
    <property type="entry name" value="TONB-DEPENDENT RECEPTOR"/>
    <property type="match status" value="1"/>
</dbReference>
<protein>
    <submittedName>
        <fullName evidence="13">TonB-dependent receptor</fullName>
    </submittedName>
</protein>
<evidence type="ECO:0000256" key="10">
    <source>
        <dbReference type="SAM" id="MobiDB-lite"/>
    </source>
</evidence>
<dbReference type="Gene3D" id="2.40.170.20">
    <property type="entry name" value="TonB-dependent receptor, beta-barrel domain"/>
    <property type="match status" value="1"/>
</dbReference>
<keyword evidence="13" id="KW-0675">Receptor</keyword>
<dbReference type="PANTHER" id="PTHR47234">
    <property type="match status" value="1"/>
</dbReference>
<dbReference type="InterPro" id="IPR036942">
    <property type="entry name" value="Beta-barrel_TonB_sf"/>
</dbReference>
<dbReference type="EMBL" id="CP119326">
    <property type="protein sequence ID" value="WEK38566.1"/>
    <property type="molecule type" value="Genomic_DNA"/>
</dbReference>
<feature type="domain" description="TonB-dependent receptor plug" evidence="12">
    <location>
        <begin position="42"/>
        <end position="156"/>
    </location>
</feature>
<organism evidence="13 14">
    <name type="scientific">Candidatus Brevundimonas colombiensis</name>
    <dbReference type="NCBI Taxonomy" id="3121376"/>
    <lineage>
        <taxon>Bacteria</taxon>
        <taxon>Pseudomonadati</taxon>
        <taxon>Pseudomonadota</taxon>
        <taxon>Alphaproteobacteria</taxon>
        <taxon>Caulobacterales</taxon>
        <taxon>Caulobacteraceae</taxon>
        <taxon>Brevundimonas</taxon>
    </lineage>
</organism>
<evidence type="ECO:0000313" key="14">
    <source>
        <dbReference type="Proteomes" id="UP001213664"/>
    </source>
</evidence>
<evidence type="ECO:0000256" key="8">
    <source>
        <dbReference type="PROSITE-ProRule" id="PRU01360"/>
    </source>
</evidence>
<evidence type="ECO:0000313" key="13">
    <source>
        <dbReference type="EMBL" id="WEK38566.1"/>
    </source>
</evidence>
<evidence type="ECO:0000256" key="9">
    <source>
        <dbReference type="RuleBase" id="RU003357"/>
    </source>
</evidence>
<evidence type="ECO:0000259" key="12">
    <source>
        <dbReference type="Pfam" id="PF07715"/>
    </source>
</evidence>
<keyword evidence="6 8" id="KW-0472">Membrane</keyword>
<evidence type="ECO:0000256" key="3">
    <source>
        <dbReference type="ARBA" id="ARBA00022452"/>
    </source>
</evidence>
<keyword evidence="4 8" id="KW-0812">Transmembrane</keyword>
<dbReference type="Proteomes" id="UP001213664">
    <property type="component" value="Chromosome"/>
</dbReference>
<reference evidence="13" key="1">
    <citation type="submission" date="2023-03" db="EMBL/GenBank/DDBJ databases">
        <title>Andean soil-derived lignocellulolytic bacterial consortium as a source of novel taxa and putative plastic-active enzymes.</title>
        <authorList>
            <person name="Diaz-Garcia L."/>
            <person name="Chuvochina M."/>
            <person name="Feuerriegel G."/>
            <person name="Bunk B."/>
            <person name="Sproer C."/>
            <person name="Streit W.R."/>
            <person name="Rodriguez L.M."/>
            <person name="Overmann J."/>
            <person name="Jimenez D.J."/>
        </authorList>
    </citation>
    <scope>NUCLEOTIDE SEQUENCE</scope>
    <source>
        <strain evidence="13">MAG 833</strain>
    </source>
</reference>
<evidence type="ECO:0000256" key="2">
    <source>
        <dbReference type="ARBA" id="ARBA00022448"/>
    </source>
</evidence>
<evidence type="ECO:0000256" key="7">
    <source>
        <dbReference type="ARBA" id="ARBA00023237"/>
    </source>
</evidence>
<dbReference type="InterPro" id="IPR037066">
    <property type="entry name" value="Plug_dom_sf"/>
</dbReference>
<comment type="subcellular location">
    <subcellularLocation>
        <location evidence="1 8">Cell outer membrane</location>
        <topology evidence="1 8">Multi-pass membrane protein</topology>
    </subcellularLocation>
</comment>
<keyword evidence="5 9" id="KW-0798">TonB box</keyword>
<feature type="domain" description="TonB-dependent receptor-like beta-barrel" evidence="11">
    <location>
        <begin position="612"/>
        <end position="1064"/>
    </location>
</feature>
<accession>A0AAJ5WWM0</accession>
<sequence>MIATTAFAQDLPTQTTSPSDASATQLDEIIVTGSRIRRSAANAPTPLIQVSQDEILSTGQTSVIDYLATIPALQNSTVPSDTTGSNLNTGGLSLPNLRSLGAGRTLTLVDGRRHIGSSGGELSVDVDTIPRLLIQNVEIITGGASSVYGADAVSGVVNFILKKDFEGLEIDANYGQINDNGEASRRISGLIGKNFFDNRLNVYAHAEYEKIDNVDSMDIDWIRRAPIRLSIDADPTTAPYDGRLDAAVFYGVNRLDILPWGQTTLANLQQPSNLTNPNIPYQNCFSGGNFTYAANCYGITPGKTYVYDGANGRLANFGQRVGNVGINRPYNIGGDGMPLGEVAGYSRVPASESQRYQVGANFKVTDAISFYTEAKYVTEDTFMRGQRTFFDVDLDNDSYGTNDTNSIWANSAFDLRWDDNAFLPLNLKTAIAANRIDIYAPPTAANAGELIRSQALPIARHSFFGPDRTQSNTRDIQRYVAGFKGDHGPMGFAKSLSWDLGYTYGKAEIENIERAVDSQRMALAADSVIDRLGVAGPAGSIVCRSRLLQAQGATFIADKHRKDANGDPTNLLDTEYGRNSIAQCAPLNIFGAGNQSAEALQYVDAAVVVKEMNEQQQAVGSISTELWDLWGAGNLGFAFGGEWRKETTSAIGRSATAGDRLLFLNTGADFPEVSYESKELFTELSVPLFRDSRLGEYAELSGSYRWADYSTVGNVDVYGVNLVYRPIRDITFKTSFNSSVRVPNLGENYAPFGQTFANNFVDPCATASIAAVNDQETKANRIKNCTALAAQKGLTFDFAGATATNTDDFRPDYTSGIAGVSGGNPNLVPEESESFTFSTVLQPRFIPGLTMTLDYYEIRIDKVIASVSAEGIANNCVNGAELNLDACNSIFRNSPNIPFGVGAPSGNAIGGFIERSFNYAALETRGLDFGANYTLETADFGKNWGAFDWRVNGSWLIEQKQYLNESDPSDYDELAGSIGLSGTNVYPRVRLSSSLAWRPNDTWNINWTADWQSSANIIRARDFVNNADARLVDQMDTGPFVRHDLTVRYKVRDDLTLRAGVVNLFDAEQRDILGTTIYSNFDPYGRRFFVGLNFRPF</sequence>
<dbReference type="InterPro" id="IPR000531">
    <property type="entry name" value="Beta-barrel_TonB"/>
</dbReference>
<proteinExistence type="inferred from homology"/>
<dbReference type="Pfam" id="PF00593">
    <property type="entry name" value="TonB_dep_Rec_b-barrel"/>
    <property type="match status" value="1"/>
</dbReference>
<dbReference type="Pfam" id="PF07715">
    <property type="entry name" value="Plug"/>
    <property type="match status" value="1"/>
</dbReference>
<dbReference type="Gene3D" id="2.170.130.10">
    <property type="entry name" value="TonB-dependent receptor, plug domain"/>
    <property type="match status" value="1"/>
</dbReference>
<name>A0AAJ5WWM0_9CAUL</name>
<feature type="region of interest" description="Disordered" evidence="10">
    <location>
        <begin position="1"/>
        <end position="22"/>
    </location>
</feature>
<dbReference type="PROSITE" id="PS52016">
    <property type="entry name" value="TONB_DEPENDENT_REC_3"/>
    <property type="match status" value="1"/>
</dbReference>
<gene>
    <name evidence="13" type="ORF">P0Y50_08355</name>
</gene>